<dbReference type="PANTHER" id="PTHR30283:SF4">
    <property type="entry name" value="PEROXIDE STRESS RESISTANCE PROTEIN YAAA"/>
    <property type="match status" value="1"/>
</dbReference>
<dbReference type="HAMAP" id="MF_00652">
    <property type="entry name" value="UPF0246"/>
    <property type="match status" value="1"/>
</dbReference>
<dbReference type="GO" id="GO:0005829">
    <property type="term" value="C:cytosol"/>
    <property type="evidence" value="ECO:0007669"/>
    <property type="project" value="TreeGrafter"/>
</dbReference>
<protein>
    <recommendedName>
        <fullName evidence="1">UPF0246 protein DF286_14015</fullName>
    </recommendedName>
</protein>
<reference evidence="2 3" key="1">
    <citation type="submission" date="2018-05" db="EMBL/GenBank/DDBJ databases">
        <title>Genome of Sphingosinicella humi QZX222.</title>
        <authorList>
            <person name="Qiao Z."/>
            <person name="Wang G."/>
        </authorList>
    </citation>
    <scope>NUCLEOTIDE SEQUENCE [LARGE SCALE GENOMIC DNA]</scope>
    <source>
        <strain evidence="2 3">QZX222</strain>
    </source>
</reference>
<organism evidence="2 3">
    <name type="scientific">Allosphingosinicella humi</name>
    <dbReference type="NCBI Taxonomy" id="2068657"/>
    <lineage>
        <taxon>Bacteria</taxon>
        <taxon>Pseudomonadati</taxon>
        <taxon>Pseudomonadota</taxon>
        <taxon>Alphaproteobacteria</taxon>
        <taxon>Sphingomonadales</taxon>
        <taxon>Sphingomonadaceae</taxon>
        <taxon>Allosphingosinicella</taxon>
    </lineage>
</organism>
<evidence type="ECO:0000256" key="1">
    <source>
        <dbReference type="HAMAP-Rule" id="MF_00652"/>
    </source>
</evidence>
<comment type="similarity">
    <text evidence="1">Belongs to the UPF0246 family.</text>
</comment>
<dbReference type="OrthoDB" id="9777133at2"/>
<evidence type="ECO:0000313" key="3">
    <source>
        <dbReference type="Proteomes" id="UP000245916"/>
    </source>
</evidence>
<dbReference type="PANTHER" id="PTHR30283">
    <property type="entry name" value="PEROXIDE STRESS RESPONSE PROTEIN YAAA"/>
    <property type="match status" value="1"/>
</dbReference>
<name>A0A2U2IYS2_9SPHN</name>
<dbReference type="GO" id="GO:0033194">
    <property type="term" value="P:response to hydroperoxide"/>
    <property type="evidence" value="ECO:0007669"/>
    <property type="project" value="TreeGrafter"/>
</dbReference>
<accession>A0A2U2IYS2</accession>
<proteinExistence type="inferred from homology"/>
<comment type="caution">
    <text evidence="2">The sequence shown here is derived from an EMBL/GenBank/DDBJ whole genome shotgun (WGS) entry which is preliminary data.</text>
</comment>
<dbReference type="InterPro" id="IPR005583">
    <property type="entry name" value="YaaA"/>
</dbReference>
<dbReference type="RefSeq" id="WP_109272305.1">
    <property type="nucleotide sequence ID" value="NZ_QFFF01000002.1"/>
</dbReference>
<evidence type="ECO:0000313" key="2">
    <source>
        <dbReference type="EMBL" id="PWG01243.1"/>
    </source>
</evidence>
<dbReference type="Pfam" id="PF03883">
    <property type="entry name" value="H2O2_YaaD"/>
    <property type="match status" value="1"/>
</dbReference>
<dbReference type="AlphaFoldDB" id="A0A2U2IYS2"/>
<dbReference type="Proteomes" id="UP000245916">
    <property type="component" value="Unassembled WGS sequence"/>
</dbReference>
<gene>
    <name evidence="2" type="ORF">DF286_14015</name>
</gene>
<dbReference type="EMBL" id="QFFF01000002">
    <property type="protein sequence ID" value="PWG01243.1"/>
    <property type="molecule type" value="Genomic_DNA"/>
</dbReference>
<dbReference type="NCBIfam" id="NF002542">
    <property type="entry name" value="PRK02101.1-3"/>
    <property type="match status" value="1"/>
</dbReference>
<keyword evidence="3" id="KW-1185">Reference proteome</keyword>
<sequence>MLAIISPAKSLDYKRPFPPIAATRPEFEADAASLAQAAAKLSANKLQSLMGISDQLAKLNVDRFRGFGEAPSRPAIHAFTGDVYMGFEVKSLDEAALFFAQDHLRILSGLYGLLRPLDEIRPYRLEMGTRWAPGRAKTLYAWWGNRIAQRLDRELEESGSRTIVNLASKEYWHAVDGRLPADTRVIEIDFREQGPNGLRFNSFAAKRARGMMARYICEHRLSDPEALKSFDSDGYAYDPDNSDAHRWRFSRA</sequence>